<dbReference type="AlphaFoldDB" id="A0A1G1VUX9"/>
<dbReference type="Proteomes" id="UP000177324">
    <property type="component" value="Unassembled WGS sequence"/>
</dbReference>
<protein>
    <recommendedName>
        <fullName evidence="3">DUF2283 domain-containing protein</fullName>
    </recommendedName>
</protein>
<name>A0A1G1VUX9_9BACT</name>
<dbReference type="InterPro" id="IPR019270">
    <property type="entry name" value="DUF2283"/>
</dbReference>
<evidence type="ECO:0008006" key="3">
    <source>
        <dbReference type="Google" id="ProtNLM"/>
    </source>
</evidence>
<dbReference type="PANTHER" id="PTHR37029">
    <property type="entry name" value="SSR1768 PROTEIN"/>
    <property type="match status" value="1"/>
</dbReference>
<organism evidence="1 2">
    <name type="scientific">Candidatus Chisholmbacteria bacterium RIFCSPHIGHO2_01_FULL_48_12</name>
    <dbReference type="NCBI Taxonomy" id="1797589"/>
    <lineage>
        <taxon>Bacteria</taxon>
        <taxon>Candidatus Chisholmiibacteriota</taxon>
    </lineage>
</organism>
<reference evidence="1 2" key="1">
    <citation type="journal article" date="2016" name="Nat. Commun.">
        <title>Thousands of microbial genomes shed light on interconnected biogeochemical processes in an aquifer system.</title>
        <authorList>
            <person name="Anantharaman K."/>
            <person name="Brown C.T."/>
            <person name="Hug L.A."/>
            <person name="Sharon I."/>
            <person name="Castelle C.J."/>
            <person name="Probst A.J."/>
            <person name="Thomas B.C."/>
            <person name="Singh A."/>
            <person name="Wilkins M.J."/>
            <person name="Karaoz U."/>
            <person name="Brodie E.L."/>
            <person name="Williams K.H."/>
            <person name="Hubbard S.S."/>
            <person name="Banfield J.F."/>
        </authorList>
    </citation>
    <scope>NUCLEOTIDE SEQUENCE [LARGE SCALE GENOMIC DNA]</scope>
</reference>
<evidence type="ECO:0000313" key="1">
    <source>
        <dbReference type="EMBL" id="OGY19182.1"/>
    </source>
</evidence>
<dbReference type="EMBL" id="MHCH01000002">
    <property type="protein sequence ID" value="OGY19182.1"/>
    <property type="molecule type" value="Genomic_DNA"/>
</dbReference>
<proteinExistence type="predicted"/>
<sequence>MNITYDKTIDAMYIHLNKGRYAKSKKVTDDILVDVNKRGKVLGMEILDASKNIAAFKPNNIIVNWESLPTKSSYYSQV</sequence>
<gene>
    <name evidence="1" type="ORF">A2784_02545</name>
</gene>
<dbReference type="PANTHER" id="PTHR37029:SF1">
    <property type="entry name" value="SSR1768 PROTEIN"/>
    <property type="match status" value="1"/>
</dbReference>
<accession>A0A1G1VUX9</accession>
<dbReference type="Pfam" id="PF10049">
    <property type="entry name" value="DUF2283"/>
    <property type="match status" value="1"/>
</dbReference>
<evidence type="ECO:0000313" key="2">
    <source>
        <dbReference type="Proteomes" id="UP000177324"/>
    </source>
</evidence>
<comment type="caution">
    <text evidence="1">The sequence shown here is derived from an EMBL/GenBank/DDBJ whole genome shotgun (WGS) entry which is preliminary data.</text>
</comment>